<keyword evidence="5" id="KW-1185">Reference proteome</keyword>
<name>A0A7X6D300_9ACTN</name>
<proteinExistence type="predicted"/>
<gene>
    <name evidence="4" type="ORF">HCN56_16075</name>
</gene>
<evidence type="ECO:0000313" key="5">
    <source>
        <dbReference type="Proteomes" id="UP000578686"/>
    </source>
</evidence>
<sequence length="842" mass="87503">MSRFPLSCRRALVLLLAVVPVLAGPAATAAPGGTAGTIAEGRTFQAGTGTETASVSVTSLTPANPTRTGSVTVRGTVTNNGDSPIVGSSVSPRQAVPLAGRGDIDEALSRGGFDVGLDGGLLRGHGVDVDTVPPGLSRSFTLRVPVSELELGETGVYQVALSLTGQTENEQWDQVLGVGRTLLPWIADDDDLPEEPGTSLTVLWPLISTTHLNPQTDEGQVPILSDDALLSEISPGGRLYQLVTLGADLPVTWVVDPDLLASVDAMAEDYLVQGSDGPIPGRGQEVARNWLLQLQEAVEDREVVALPFADPDLASLAHHGKEVPGSLGQLKDATRMAAPTVETVLGVEPSTDFAWPVEGAIDPEIVSVATSANASNVIARSDSLVPADEFSRTPSAPQPIGGGITAVVADSTLSQLFQQDMSRPGNVALAHQLLLAHTLAIHGQDPEAERNILLAPQRMPTSSQVQAMAESLTSLRNDGHWIEFADLTETAEAAPDPGAGGPVPSAEAYPAELRDQELPVHAFQAMRETRRTLNDFSAILSEPDRVVVPFGSAIQREMSTAWRGRESAAARYRSSVQNQLVQLTDQVSLIQKTRITLSGRSATIPVTVENRLLQDVQGLELRLTSSRRLGLDVSGPQDVTIGGGLSQSVKFEAHSRANGKAFLEAQLYTPDGKPYGEAMRFQAQVTSITSTVLMVIGVGLLLVVLAGIRMYTQRKRLAAAGAETGDGGEAGATVVEESPEPSAGPSRPTAATEPAEPAAAAGGDATGQGPRATGAAPHESGKAENSAAAEDGAGGTAESRSTAPASAEGLPASESAADIGAAEPEGTERSEKLDRGGPDRDA</sequence>
<evidence type="ECO:0008006" key="6">
    <source>
        <dbReference type="Google" id="ProtNLM"/>
    </source>
</evidence>
<organism evidence="4 5">
    <name type="scientific">Streptomyces lonarensis</name>
    <dbReference type="NCBI Taxonomy" id="700599"/>
    <lineage>
        <taxon>Bacteria</taxon>
        <taxon>Bacillati</taxon>
        <taxon>Actinomycetota</taxon>
        <taxon>Actinomycetes</taxon>
        <taxon>Kitasatosporales</taxon>
        <taxon>Streptomycetaceae</taxon>
        <taxon>Streptomyces</taxon>
    </lineage>
</organism>
<dbReference type="Proteomes" id="UP000578686">
    <property type="component" value="Unassembled WGS sequence"/>
</dbReference>
<dbReference type="Pfam" id="PF19516">
    <property type="entry name" value="DUF6049"/>
    <property type="match status" value="1"/>
</dbReference>
<comment type="caution">
    <text evidence="4">The sequence shown here is derived from an EMBL/GenBank/DDBJ whole genome shotgun (WGS) entry which is preliminary data.</text>
</comment>
<dbReference type="AlphaFoldDB" id="A0A7X6D300"/>
<feature type="compositionally biased region" description="Low complexity" evidence="1">
    <location>
        <begin position="66"/>
        <end position="81"/>
    </location>
</feature>
<feature type="region of interest" description="Disordered" evidence="1">
    <location>
        <begin position="722"/>
        <end position="842"/>
    </location>
</feature>
<dbReference type="RefSeq" id="WP_167971738.1">
    <property type="nucleotide sequence ID" value="NZ_BHZG01000180.1"/>
</dbReference>
<keyword evidence="3" id="KW-0732">Signal</keyword>
<feature type="transmembrane region" description="Helical" evidence="2">
    <location>
        <begin position="688"/>
        <end position="708"/>
    </location>
</feature>
<protein>
    <recommendedName>
        <fullName evidence="6">Secreted protein</fullName>
    </recommendedName>
</protein>
<keyword evidence="2" id="KW-0472">Membrane</keyword>
<feature type="compositionally biased region" description="Basic and acidic residues" evidence="1">
    <location>
        <begin position="826"/>
        <end position="842"/>
    </location>
</feature>
<feature type="signal peptide" evidence="3">
    <location>
        <begin position="1"/>
        <end position="23"/>
    </location>
</feature>
<feature type="region of interest" description="Disordered" evidence="1">
    <location>
        <begin position="55"/>
        <end position="91"/>
    </location>
</feature>
<evidence type="ECO:0000313" key="4">
    <source>
        <dbReference type="EMBL" id="NJQ07058.1"/>
    </source>
</evidence>
<feature type="chain" id="PRO_5039650609" description="Secreted protein" evidence="3">
    <location>
        <begin position="24"/>
        <end position="842"/>
    </location>
</feature>
<evidence type="ECO:0000256" key="2">
    <source>
        <dbReference type="SAM" id="Phobius"/>
    </source>
</evidence>
<keyword evidence="2" id="KW-0812">Transmembrane</keyword>
<dbReference type="EMBL" id="JAAVJD010000128">
    <property type="protein sequence ID" value="NJQ07058.1"/>
    <property type="molecule type" value="Genomic_DNA"/>
</dbReference>
<evidence type="ECO:0000256" key="1">
    <source>
        <dbReference type="SAM" id="MobiDB-lite"/>
    </source>
</evidence>
<keyword evidence="2" id="KW-1133">Transmembrane helix</keyword>
<feature type="compositionally biased region" description="Low complexity" evidence="1">
    <location>
        <begin position="748"/>
        <end position="763"/>
    </location>
</feature>
<evidence type="ECO:0000256" key="3">
    <source>
        <dbReference type="SAM" id="SignalP"/>
    </source>
</evidence>
<reference evidence="4 5" key="1">
    <citation type="submission" date="2020-03" db="EMBL/GenBank/DDBJ databases">
        <title>Draft genome of Streptomyces sp. ventii, isolated from the Axial Seamount in the Pacific Ocean, and resequencing of the two type strains Streptomyces lonarensis strain NCL 716 and Streptomyces bohaiensis strain 11A07.</title>
        <authorList>
            <person name="Loughran R.M."/>
            <person name="Pfannmuller K.M."/>
            <person name="Wasson B.J."/>
            <person name="Deadmond M.C."/>
            <person name="Paddock B.E."/>
            <person name="Koyack M.J."/>
            <person name="Gallegos D.A."/>
            <person name="Mitchell E.A."/>
            <person name="Ushijima B."/>
            <person name="Saw J.H."/>
            <person name="Mcphail K.L."/>
            <person name="Videau P."/>
        </authorList>
    </citation>
    <scope>NUCLEOTIDE SEQUENCE [LARGE SCALE GENOMIC DNA]</scope>
    <source>
        <strain evidence="4 5">NCL716</strain>
    </source>
</reference>
<dbReference type="InterPro" id="IPR046112">
    <property type="entry name" value="DUF6049"/>
</dbReference>
<accession>A0A7X6D300</accession>
<feature type="compositionally biased region" description="Polar residues" evidence="1">
    <location>
        <begin position="55"/>
        <end position="65"/>
    </location>
</feature>